<accession>W4VDT7</accession>
<evidence type="ECO:0000256" key="1">
    <source>
        <dbReference type="SAM" id="SignalP"/>
    </source>
</evidence>
<evidence type="ECO:0000313" key="3">
    <source>
        <dbReference type="Proteomes" id="UP000019102"/>
    </source>
</evidence>
<feature type="chain" id="PRO_5004851955" evidence="1">
    <location>
        <begin position="21"/>
        <end position="143"/>
    </location>
</feature>
<comment type="caution">
    <text evidence="2">The sequence shown here is derived from an EMBL/GenBank/DDBJ whole genome shotgun (WGS) entry which is preliminary data.</text>
</comment>
<proteinExistence type="predicted"/>
<dbReference type="AlphaFoldDB" id="W4VDT7"/>
<evidence type="ECO:0000313" key="2">
    <source>
        <dbReference type="EMBL" id="GAE91382.1"/>
    </source>
</evidence>
<keyword evidence="1" id="KW-0732">Signal</keyword>
<dbReference type="Proteomes" id="UP000019102">
    <property type="component" value="Unassembled WGS sequence"/>
</dbReference>
<reference evidence="2 3" key="1">
    <citation type="journal article" date="2014" name="Genome Announc.">
        <title>Draft Genome Sequence of the Boron-Tolerant and Moderately Halotolerant Bacterium Gracilibacillus boraciitolerans JCM 21714T.</title>
        <authorList>
            <person name="Ahmed I."/>
            <person name="Oshima K."/>
            <person name="Suda W."/>
            <person name="Kitamura K."/>
            <person name="Iida T."/>
            <person name="Ohmori Y."/>
            <person name="Fujiwara T."/>
            <person name="Hattori M."/>
            <person name="Ohkuma M."/>
        </authorList>
    </citation>
    <scope>NUCLEOTIDE SEQUENCE [LARGE SCALE GENOMIC DNA]</scope>
    <source>
        <strain evidence="2 3">JCM 21714</strain>
    </source>
</reference>
<feature type="signal peptide" evidence="1">
    <location>
        <begin position="1"/>
        <end position="20"/>
    </location>
</feature>
<dbReference type="STRING" id="1298598.JCM21714_330"/>
<protein>
    <submittedName>
        <fullName evidence="2">Uncharacterized protein</fullName>
    </submittedName>
</protein>
<dbReference type="RefSeq" id="WP_035721105.1">
    <property type="nucleotide sequence ID" value="NZ_BAVS01000001.1"/>
</dbReference>
<gene>
    <name evidence="2" type="ORF">JCM21714_330</name>
</gene>
<keyword evidence="3" id="KW-1185">Reference proteome</keyword>
<name>W4VDT7_9BACI</name>
<organism evidence="2 3">
    <name type="scientific">Gracilibacillus boraciitolerans JCM 21714</name>
    <dbReference type="NCBI Taxonomy" id="1298598"/>
    <lineage>
        <taxon>Bacteria</taxon>
        <taxon>Bacillati</taxon>
        <taxon>Bacillota</taxon>
        <taxon>Bacilli</taxon>
        <taxon>Bacillales</taxon>
        <taxon>Bacillaceae</taxon>
        <taxon>Gracilibacillus</taxon>
    </lineage>
</organism>
<sequence>MCIRLFTAVLFSLLIIQAFASSNLMAKTETDTYYIKSFERLVEEQRYDIAAQLLEKNKKQLVKSAAGINDKSALLLKQYMEDNITILQSDTKTPTEKTIATKQTIILWDAIVYENAPLWMTWKQELESKMDSFWPRKKSIQVT</sequence>
<dbReference type="OrthoDB" id="2988195at2"/>
<dbReference type="EMBL" id="BAVS01000001">
    <property type="protein sequence ID" value="GAE91382.1"/>
    <property type="molecule type" value="Genomic_DNA"/>
</dbReference>